<evidence type="ECO:0000313" key="2">
    <source>
        <dbReference type="Proteomes" id="UP001148662"/>
    </source>
</evidence>
<accession>A0ACC1TAI6</accession>
<evidence type="ECO:0000313" key="1">
    <source>
        <dbReference type="EMBL" id="KAJ3556665.1"/>
    </source>
</evidence>
<protein>
    <submittedName>
        <fullName evidence="1">Uncharacterized protein</fullName>
    </submittedName>
</protein>
<comment type="caution">
    <text evidence="1">The sequence shown here is derived from an EMBL/GenBank/DDBJ whole genome shotgun (WGS) entry which is preliminary data.</text>
</comment>
<reference evidence="1" key="1">
    <citation type="submission" date="2022-07" db="EMBL/GenBank/DDBJ databases">
        <title>Genome Sequence of Phlebia brevispora.</title>
        <authorList>
            <person name="Buettner E."/>
        </authorList>
    </citation>
    <scope>NUCLEOTIDE SEQUENCE</scope>
    <source>
        <strain evidence="1">MPL23</strain>
    </source>
</reference>
<organism evidence="1 2">
    <name type="scientific">Phlebia brevispora</name>
    <dbReference type="NCBI Taxonomy" id="194682"/>
    <lineage>
        <taxon>Eukaryota</taxon>
        <taxon>Fungi</taxon>
        <taxon>Dikarya</taxon>
        <taxon>Basidiomycota</taxon>
        <taxon>Agaricomycotina</taxon>
        <taxon>Agaricomycetes</taxon>
        <taxon>Polyporales</taxon>
        <taxon>Meruliaceae</taxon>
        <taxon>Phlebia</taxon>
    </lineage>
</organism>
<keyword evidence="2" id="KW-1185">Reference proteome</keyword>
<gene>
    <name evidence="1" type="ORF">NM688_g1898</name>
</gene>
<dbReference type="Proteomes" id="UP001148662">
    <property type="component" value="Unassembled WGS sequence"/>
</dbReference>
<sequence length="914" mass="99176">MRWFSRVILSVAHGVLRNTVADQGASSNGPDNPLRLWIVQAGIIILTTQLLALLLKKIRQPKVIAEIVGGIILGPTAFGRIPGFQRYIFPSESQTYLSLVANIGLCLFLFLIGLEIDGSVIRRNARLSAVVALGGMLIPFALGSALAVPLYHQFIDPSIRFTNFMLFTGVAYSITSFPVLCRILAELKLLDTTVGIVVISAGVGNDIVGWSLLALSVALVNAGSGLNALWTLFMCLGWSFVLLFPIRYALYWLARQTGSVTNGPTMSFMTVTILILFGSAFVTDVIGVHAIFGAFLAGIIVPREGNLTSALTEKLEDMVSVIFLPLVKPIVITINTASCLHRLKYFALSGLSTNLGLLNDRITWTYVAAICTLSYSGKFGSCTVAARFVGFSWREASMIGSLMSCKGLVGLIVLNVGLSEGILSPRVFSMFVLEALLLTFMTTPAVLLLRPPEKRKCASSFGSDYANDPELDNEEESSSNPDMTAALPNVVELLRRKNRFTVVLDKTEHLPGMMALAALMQPPADLRSEGEDSRGPYKERSIILNALHLIALSDHTPAVTSSVSNALTHTTPLLDIFRTFGELSGMTVDASLSIVPREDLANSIAEFAKERNSQLILMPWLAPQESLPDDATVQETVSRHSPTNVNYSSPVLHSRFVRNVFAQSTRDIALFINANKLSSAGPLPTSGRYHIFLPFFGGPDGRLALEFVVRCCLLPGVSATVVRFTKVERSCHSIPEDLDVQKTPPAAQGDKKRKMLLHDGASTVGYGTFIDSPKPNVHAQFSSGRADGELWERYAIPSQPYTETLDSATKAALSRIKWEDVSSSSPLYSMVEYAFTLERVALEKRSKPMVVLGRSRSCALENREAELKQLMDKHGSVSSEVVETAGDVASALLATNTKSSIVVLQVAPAVGHCN</sequence>
<dbReference type="EMBL" id="JANHOG010000222">
    <property type="protein sequence ID" value="KAJ3556665.1"/>
    <property type="molecule type" value="Genomic_DNA"/>
</dbReference>
<name>A0ACC1TAI6_9APHY</name>
<proteinExistence type="predicted"/>